<evidence type="ECO:0000256" key="2">
    <source>
        <dbReference type="ARBA" id="ARBA00022679"/>
    </source>
</evidence>
<evidence type="ECO:0000313" key="4">
    <source>
        <dbReference type="Proteomes" id="UP001172457"/>
    </source>
</evidence>
<dbReference type="GO" id="GO:0016740">
    <property type="term" value="F:transferase activity"/>
    <property type="evidence" value="ECO:0007669"/>
    <property type="project" value="UniProtKB-KW"/>
</dbReference>
<comment type="caution">
    <text evidence="3">The sequence shown here is derived from an EMBL/GenBank/DDBJ whole genome shotgun (WGS) entry which is preliminary data.</text>
</comment>
<name>A0AA38TWV1_9ASTR</name>
<keyword evidence="2" id="KW-0808">Transferase</keyword>
<dbReference type="InterPro" id="IPR023213">
    <property type="entry name" value="CAT-like_dom_sf"/>
</dbReference>
<dbReference type="PANTHER" id="PTHR31147">
    <property type="entry name" value="ACYL TRANSFERASE 4"/>
    <property type="match status" value="1"/>
</dbReference>
<dbReference type="EMBL" id="JARYMX010000003">
    <property type="protein sequence ID" value="KAJ9559107.1"/>
    <property type="molecule type" value="Genomic_DNA"/>
</dbReference>
<dbReference type="AlphaFoldDB" id="A0AA38TWV1"/>
<sequence>MLQPETSLKFVVRRREPELISPAAPTPRELKPLSDLDDQQGVRCQLLGIQLYRMDPKMGDKDPASVIRDALAKVLVFYYPFAGRLKEGPTKKLMVDCTGEGVLFIEAEADVTLKQFGKRLHPPFPCMEELLYDVPNSSGIVGSPLLLVTRLLCGGFIFAHRINHSMGDGVGIIQFLTALGEMAQGASKPSILPVWQRELLFAREPPHVSFPHHEYDVVEETNINNVRTEDLIQKSFFFGPNKVSALRRLVPENLKSCSTFEVIAACLWRCRTIALQIDPKEEMRFFFPFSIRTKLNPPLPIGYYGNSFILPCVISTAGDLSKKPLSHALELVIKAKSLVSEEYVRSTIDLLVIRGRPLVTIHHSFIVSNLTRMGFSDIDFGWGKAVYGGPATVGIDIVPGVFNFYISSTNDKGESGIVVPIYLPKAKVAIFVNELNNMLILFNKTFYVCYDLCGGFIFASRINHTMIDGVGVIQFMRPLGEMARGASTSSELPVWQRKLLSAREPPHVTFPHHEYDVVEEANVINIATEELIEKSLFFGPSEVSALRRLVPKNLKSCSTFEVIASCLWRCRTIALQLDPKEEMCFLFPFNVHAKFNPPLPTGYYGNTFILPCVISTAGDLSTKPLSHALELVMKAKSLVSEEYVRSTIDLLVIKGRHSVTLHHSYIVSNLTRLRYSEIDLWGGGGGGGGSSLWRSCYSWIRYHPWSLQLLCSTYILQTTKVNQEL</sequence>
<organism evidence="3 4">
    <name type="scientific">Centaurea solstitialis</name>
    <name type="common">yellow star-thistle</name>
    <dbReference type="NCBI Taxonomy" id="347529"/>
    <lineage>
        <taxon>Eukaryota</taxon>
        <taxon>Viridiplantae</taxon>
        <taxon>Streptophyta</taxon>
        <taxon>Embryophyta</taxon>
        <taxon>Tracheophyta</taxon>
        <taxon>Spermatophyta</taxon>
        <taxon>Magnoliopsida</taxon>
        <taxon>eudicotyledons</taxon>
        <taxon>Gunneridae</taxon>
        <taxon>Pentapetalae</taxon>
        <taxon>asterids</taxon>
        <taxon>campanulids</taxon>
        <taxon>Asterales</taxon>
        <taxon>Asteraceae</taxon>
        <taxon>Carduoideae</taxon>
        <taxon>Cardueae</taxon>
        <taxon>Centaureinae</taxon>
        <taxon>Centaurea</taxon>
    </lineage>
</organism>
<accession>A0AA38TWV1</accession>
<evidence type="ECO:0000313" key="3">
    <source>
        <dbReference type="EMBL" id="KAJ9559107.1"/>
    </source>
</evidence>
<reference evidence="3" key="1">
    <citation type="submission" date="2023-03" db="EMBL/GenBank/DDBJ databases">
        <title>Chromosome-scale reference genome and RAD-based genetic map of yellow starthistle (Centaurea solstitialis) reveal putative structural variation and QTLs associated with invader traits.</title>
        <authorList>
            <person name="Reatini B."/>
            <person name="Cang F.A."/>
            <person name="Jiang Q."/>
            <person name="Mckibben M.T.W."/>
            <person name="Barker M.S."/>
            <person name="Rieseberg L.H."/>
            <person name="Dlugosch K.M."/>
        </authorList>
    </citation>
    <scope>NUCLEOTIDE SEQUENCE</scope>
    <source>
        <strain evidence="3">CAN-66</strain>
        <tissue evidence="3">Leaf</tissue>
    </source>
</reference>
<dbReference type="Proteomes" id="UP001172457">
    <property type="component" value="Chromosome 3"/>
</dbReference>
<proteinExistence type="inferred from homology"/>
<dbReference type="PANTHER" id="PTHR31147:SF66">
    <property type="entry name" value="OS05G0315700 PROTEIN"/>
    <property type="match status" value="1"/>
</dbReference>
<dbReference type="InterPro" id="IPR050898">
    <property type="entry name" value="Plant_acyltransferase"/>
</dbReference>
<keyword evidence="4" id="KW-1185">Reference proteome</keyword>
<evidence type="ECO:0000256" key="1">
    <source>
        <dbReference type="ARBA" id="ARBA00009861"/>
    </source>
</evidence>
<protein>
    <recommendedName>
        <fullName evidence="5">Benzyl alcohol O-benzoyltransferase</fullName>
    </recommendedName>
</protein>
<dbReference type="Gene3D" id="3.30.559.10">
    <property type="entry name" value="Chloramphenicol acetyltransferase-like domain"/>
    <property type="match status" value="4"/>
</dbReference>
<evidence type="ECO:0008006" key="5">
    <source>
        <dbReference type="Google" id="ProtNLM"/>
    </source>
</evidence>
<dbReference type="Pfam" id="PF02458">
    <property type="entry name" value="Transferase"/>
    <property type="match status" value="2"/>
</dbReference>
<gene>
    <name evidence="3" type="ORF">OSB04_013721</name>
</gene>
<comment type="similarity">
    <text evidence="1">Belongs to the plant acyltransferase family.</text>
</comment>